<evidence type="ECO:0000313" key="2">
    <source>
        <dbReference type="Proteomes" id="UP000176614"/>
    </source>
</evidence>
<name>A0A1F4W1G2_UNCKA</name>
<gene>
    <name evidence="1" type="ORF">A2264_00720</name>
</gene>
<sequence length="341" mass="39167">MSDLEQEPGHIKITQGDLESSWEVGDKAREKATDLSEVDTTHYLDRFEVAAYVAKEFPDYAEKLTKSARPIISDHPDMMERWESARILKRKDKHSYETSQSYFIRALYEEMFGVNQAPGDETVQKDFEISKDPSSNPEKLRVYQGIMGMTPGGLMSHFAFLGSISGVSLEDAPKLNLKGKTCAEAYPSLNAELGWPNAEPVIDLIYHFTTLRDASYMAAHKRQFTIRNIETGKKYPPEYDSIGYRLMLMCHDCPDMIIPVQDEELLRELGFKWAAPKHLVYKRVWEVSQVVYDLIGSGEIKFTEEQHKAIDRMLKIRTHPEMQVFFKYLSPSGYINAQNED</sequence>
<accession>A0A1F4W1G2</accession>
<comment type="caution">
    <text evidence="1">The sequence shown here is derived from an EMBL/GenBank/DDBJ whole genome shotgun (WGS) entry which is preliminary data.</text>
</comment>
<reference evidence="1 2" key="1">
    <citation type="journal article" date="2016" name="Nat. Commun.">
        <title>Thousands of microbial genomes shed light on interconnected biogeochemical processes in an aquifer system.</title>
        <authorList>
            <person name="Anantharaman K."/>
            <person name="Brown C.T."/>
            <person name="Hug L.A."/>
            <person name="Sharon I."/>
            <person name="Castelle C.J."/>
            <person name="Probst A.J."/>
            <person name="Thomas B.C."/>
            <person name="Singh A."/>
            <person name="Wilkins M.J."/>
            <person name="Karaoz U."/>
            <person name="Brodie E.L."/>
            <person name="Williams K.H."/>
            <person name="Hubbard S.S."/>
            <person name="Banfield J.F."/>
        </authorList>
    </citation>
    <scope>NUCLEOTIDE SEQUENCE [LARGE SCALE GENOMIC DNA]</scope>
</reference>
<organism evidence="1 2">
    <name type="scientific">candidate division WWE3 bacterium RIFOXYA2_FULL_46_9</name>
    <dbReference type="NCBI Taxonomy" id="1802636"/>
    <lineage>
        <taxon>Bacteria</taxon>
        <taxon>Katanobacteria</taxon>
    </lineage>
</organism>
<dbReference type="Proteomes" id="UP000176614">
    <property type="component" value="Unassembled WGS sequence"/>
</dbReference>
<proteinExistence type="predicted"/>
<protein>
    <submittedName>
        <fullName evidence="1">Uncharacterized protein</fullName>
    </submittedName>
</protein>
<evidence type="ECO:0000313" key="1">
    <source>
        <dbReference type="EMBL" id="OGC63200.1"/>
    </source>
</evidence>
<dbReference type="AlphaFoldDB" id="A0A1F4W1G2"/>
<dbReference type="EMBL" id="MEVT01000008">
    <property type="protein sequence ID" value="OGC63200.1"/>
    <property type="molecule type" value="Genomic_DNA"/>
</dbReference>